<comment type="caution">
    <text evidence="1">The sequence shown here is derived from an EMBL/GenBank/DDBJ whole genome shotgun (WGS) entry which is preliminary data.</text>
</comment>
<name>L1MYI9_9BACT</name>
<organism evidence="1 2">
    <name type="scientific">Hoylesella saccharolytica F0055</name>
    <dbReference type="NCBI Taxonomy" id="1127699"/>
    <lineage>
        <taxon>Bacteria</taxon>
        <taxon>Pseudomonadati</taxon>
        <taxon>Bacteroidota</taxon>
        <taxon>Bacteroidia</taxon>
        <taxon>Bacteroidales</taxon>
        <taxon>Prevotellaceae</taxon>
        <taxon>Hoylesella</taxon>
    </lineage>
</organism>
<dbReference type="AlphaFoldDB" id="L1MYI9"/>
<reference evidence="1 2" key="1">
    <citation type="submission" date="2012-05" db="EMBL/GenBank/DDBJ databases">
        <authorList>
            <person name="Weinstock G."/>
            <person name="Sodergren E."/>
            <person name="Lobos E.A."/>
            <person name="Fulton L."/>
            <person name="Fulton R."/>
            <person name="Courtney L."/>
            <person name="Fronick C."/>
            <person name="O'Laughlin M."/>
            <person name="Godfrey J."/>
            <person name="Wilson R.M."/>
            <person name="Miner T."/>
            <person name="Farmer C."/>
            <person name="Delehaunty K."/>
            <person name="Cordes M."/>
            <person name="Minx P."/>
            <person name="Tomlinson C."/>
            <person name="Chen J."/>
            <person name="Wollam A."/>
            <person name="Pepin K.H."/>
            <person name="Bhonagiri V."/>
            <person name="Zhang X."/>
            <person name="Suruliraj S."/>
            <person name="Warren W."/>
            <person name="Mitreva M."/>
            <person name="Mardis E.R."/>
            <person name="Wilson R.K."/>
        </authorList>
    </citation>
    <scope>NUCLEOTIDE SEQUENCE [LARGE SCALE GENOMIC DNA]</scope>
    <source>
        <strain evidence="1 2">F0055</strain>
    </source>
</reference>
<dbReference type="PATRIC" id="fig|1127699.3.peg.2347"/>
<dbReference type="STRING" id="1127699.HMPREF9151_02554"/>
<evidence type="ECO:0000313" key="1">
    <source>
        <dbReference type="EMBL" id="EKX96152.1"/>
    </source>
</evidence>
<dbReference type="EMBL" id="AMEP01000164">
    <property type="protein sequence ID" value="EKX96152.1"/>
    <property type="molecule type" value="Genomic_DNA"/>
</dbReference>
<keyword evidence="2" id="KW-1185">Reference proteome</keyword>
<gene>
    <name evidence="1" type="ORF">HMPREF9151_02554</name>
</gene>
<sequence>MLIMKVKHSYGILRRMVATIVIIVTTTSVNAHSVADVSGIAFGTSYEEALQAIEEQFGKPLSRTESRVVYRDKDFMGVRFQELTFGFQKDDEGRTYFNEARFTLQAGSKANACKYVETIANRMTDEYPGVSKDLEEDGSPFYKGGTSPFIGNYLFTIYVYPGRNGYQTVLRYGPLPYVK</sequence>
<protein>
    <submittedName>
        <fullName evidence="1">Uncharacterized protein</fullName>
    </submittedName>
</protein>
<proteinExistence type="predicted"/>
<accession>L1MYI9</accession>
<dbReference type="Proteomes" id="UP000010433">
    <property type="component" value="Unassembled WGS sequence"/>
</dbReference>
<evidence type="ECO:0000313" key="2">
    <source>
        <dbReference type="Proteomes" id="UP000010433"/>
    </source>
</evidence>
<dbReference type="HOGENOM" id="CLU_128737_0_0_10"/>